<evidence type="ECO:0000313" key="6">
    <source>
        <dbReference type="Proteomes" id="UP000749471"/>
    </source>
</evidence>
<name>A0ABS6E923_9FIRM</name>
<dbReference type="GO" id="GO:0003755">
    <property type="term" value="F:peptidyl-prolyl cis-trans isomerase activity"/>
    <property type="evidence" value="ECO:0007669"/>
    <property type="project" value="UniProtKB-EC"/>
</dbReference>
<dbReference type="PANTHER" id="PTHR47245:SF2">
    <property type="entry name" value="PEPTIDYL-PROLYL CIS-TRANS ISOMERASE HP_0175-RELATED"/>
    <property type="match status" value="1"/>
</dbReference>
<keyword evidence="1" id="KW-0472">Membrane</keyword>
<evidence type="ECO:0000259" key="4">
    <source>
        <dbReference type="PROSITE" id="PS50198"/>
    </source>
</evidence>
<dbReference type="Pfam" id="PF13616">
    <property type="entry name" value="Rotamase_3"/>
    <property type="match status" value="1"/>
</dbReference>
<dbReference type="EC" id="5.2.1.8" evidence="1"/>
<accession>A0ABS6E923</accession>
<feature type="domain" description="PpiC" evidence="4">
    <location>
        <begin position="157"/>
        <end position="247"/>
    </location>
</feature>
<reference evidence="5 6" key="1">
    <citation type="submission" date="2021-06" db="EMBL/GenBank/DDBJ databases">
        <authorList>
            <person name="Sun Q."/>
            <person name="Li D."/>
        </authorList>
    </citation>
    <scope>NUCLEOTIDE SEQUENCE [LARGE SCALE GENOMIC DNA]</scope>
    <source>
        <strain evidence="5 6">MSJ-40</strain>
    </source>
</reference>
<evidence type="ECO:0000256" key="2">
    <source>
        <dbReference type="PROSITE-ProRule" id="PRU00278"/>
    </source>
</evidence>
<dbReference type="HAMAP" id="MF_01145">
    <property type="entry name" value="Foldase_PrsA"/>
    <property type="match status" value="1"/>
</dbReference>
<keyword evidence="1 2" id="KW-0697">Rotamase</keyword>
<dbReference type="PROSITE" id="PS01096">
    <property type="entry name" value="PPIC_PPIASE_1"/>
    <property type="match status" value="1"/>
</dbReference>
<dbReference type="PROSITE" id="PS50198">
    <property type="entry name" value="PPIC_PPIASE_2"/>
    <property type="match status" value="1"/>
</dbReference>
<feature type="coiled-coil region" evidence="3">
    <location>
        <begin position="242"/>
        <end position="269"/>
    </location>
</feature>
<keyword evidence="1 2" id="KW-0413">Isomerase</keyword>
<dbReference type="Proteomes" id="UP000749471">
    <property type="component" value="Unassembled WGS sequence"/>
</dbReference>
<keyword evidence="1" id="KW-1003">Cell membrane</keyword>
<keyword evidence="3" id="KW-0175">Coiled coil</keyword>
<comment type="subcellular location">
    <subcellularLocation>
        <location evidence="1">Cell membrane</location>
        <topology evidence="1">Lipid-anchor</topology>
    </subcellularLocation>
</comment>
<dbReference type="PROSITE" id="PS51257">
    <property type="entry name" value="PROKAR_LIPOPROTEIN"/>
    <property type="match status" value="1"/>
</dbReference>
<evidence type="ECO:0000256" key="1">
    <source>
        <dbReference type="HAMAP-Rule" id="MF_01145"/>
    </source>
</evidence>
<sequence>MKKKFRKVSIYKYALLGILLVLAISVTGCKKEEVVVAKVNNEVITKDDLYEILVKQNGEQLLNSLISEKIINIEAEKQKIEVSEEDIQKEIDKIAGNYGGEEAFNQAIQYYGYTLEDIKNDLAMNIKIKKLLEPSISISEEEMKNYFEINKETFNQEEEVKARHILVETEKKAKEVIEKLNAGGDFSELAKEYSMDEATKELGGELGFFGRGKMVAEFEESAFALKLNEISEPVKTKYGYHIIEVEEKKEAKEANYEEIKDMIKEILLEEKIPTEYEKWYQEKLNENKVTNYLVEE</sequence>
<evidence type="ECO:0000313" key="5">
    <source>
        <dbReference type="EMBL" id="MBU5439425.1"/>
    </source>
</evidence>
<dbReference type="RefSeq" id="WP_216521134.1">
    <property type="nucleotide sequence ID" value="NZ_JAHLPM010000015.1"/>
</dbReference>
<keyword evidence="1" id="KW-0732">Signal</keyword>
<dbReference type="InterPro" id="IPR050245">
    <property type="entry name" value="PrsA_foldase"/>
</dbReference>
<proteinExistence type="inferred from homology"/>
<comment type="function">
    <text evidence="1">Plays a major role in protein secretion by helping the post-translocational extracellular folding of several secreted proteins.</text>
</comment>
<dbReference type="EMBL" id="JAHLPM010000015">
    <property type="protein sequence ID" value="MBU5439425.1"/>
    <property type="molecule type" value="Genomic_DNA"/>
</dbReference>
<comment type="similarity">
    <text evidence="1">Belongs to the PrsA family.</text>
</comment>
<dbReference type="PANTHER" id="PTHR47245">
    <property type="entry name" value="PEPTIDYLPROLYL ISOMERASE"/>
    <property type="match status" value="1"/>
</dbReference>
<protein>
    <recommendedName>
        <fullName evidence="1">Foldase protein PrsA</fullName>
        <ecNumber evidence="1">5.2.1.8</ecNumber>
    </recommendedName>
</protein>
<dbReference type="InterPro" id="IPR000297">
    <property type="entry name" value="PPIase_PpiC"/>
</dbReference>
<dbReference type="InterPro" id="IPR023059">
    <property type="entry name" value="Foldase_PrsA"/>
</dbReference>
<comment type="caution">
    <text evidence="5">The sequence shown here is derived from an EMBL/GenBank/DDBJ whole genome shotgun (WGS) entry which is preliminary data.</text>
</comment>
<organism evidence="5 6">
    <name type="scientific">Tissierella simiarum</name>
    <dbReference type="NCBI Taxonomy" id="2841534"/>
    <lineage>
        <taxon>Bacteria</taxon>
        <taxon>Bacillati</taxon>
        <taxon>Bacillota</taxon>
        <taxon>Tissierellia</taxon>
        <taxon>Tissierellales</taxon>
        <taxon>Tissierellaceae</taxon>
        <taxon>Tissierella</taxon>
    </lineage>
</organism>
<keyword evidence="1" id="KW-0564">Palmitate</keyword>
<keyword evidence="1" id="KW-0449">Lipoprotein</keyword>
<gene>
    <name evidence="1" type="primary">prsA</name>
    <name evidence="5" type="ORF">KQI42_15515</name>
</gene>
<dbReference type="Pfam" id="PF13624">
    <property type="entry name" value="SurA_N_3"/>
    <property type="match status" value="1"/>
</dbReference>
<keyword evidence="6" id="KW-1185">Reference proteome</keyword>
<dbReference type="InterPro" id="IPR023058">
    <property type="entry name" value="PPIase_PpiC_CS"/>
</dbReference>
<evidence type="ECO:0000256" key="3">
    <source>
        <dbReference type="SAM" id="Coils"/>
    </source>
</evidence>
<comment type="catalytic activity">
    <reaction evidence="1">
        <text>[protein]-peptidylproline (omega=180) = [protein]-peptidylproline (omega=0)</text>
        <dbReference type="Rhea" id="RHEA:16237"/>
        <dbReference type="Rhea" id="RHEA-COMP:10747"/>
        <dbReference type="Rhea" id="RHEA-COMP:10748"/>
        <dbReference type="ChEBI" id="CHEBI:83833"/>
        <dbReference type="ChEBI" id="CHEBI:83834"/>
        <dbReference type="EC" id="5.2.1.8"/>
    </reaction>
</comment>